<keyword evidence="6 7" id="KW-0012">Acyltransferase</keyword>
<dbReference type="GO" id="GO:0005794">
    <property type="term" value="C:Golgi apparatus"/>
    <property type="evidence" value="ECO:0007669"/>
    <property type="project" value="TreeGrafter"/>
</dbReference>
<evidence type="ECO:0000313" key="10">
    <source>
        <dbReference type="EMBL" id="KAF4035369.1"/>
    </source>
</evidence>
<feature type="transmembrane region" description="Helical" evidence="7">
    <location>
        <begin position="250"/>
        <end position="275"/>
    </location>
</feature>
<evidence type="ECO:0000259" key="9">
    <source>
        <dbReference type="Pfam" id="PF01529"/>
    </source>
</evidence>
<dbReference type="PROSITE" id="PS50216">
    <property type="entry name" value="DHHC"/>
    <property type="match status" value="1"/>
</dbReference>
<dbReference type="Pfam" id="PF08654">
    <property type="entry name" value="DASH_Dad2"/>
    <property type="match status" value="1"/>
</dbReference>
<dbReference type="GO" id="GO:0000278">
    <property type="term" value="P:mitotic cell cycle"/>
    <property type="evidence" value="ECO:0007669"/>
    <property type="project" value="InterPro"/>
</dbReference>
<evidence type="ECO:0000256" key="5">
    <source>
        <dbReference type="ARBA" id="ARBA00023136"/>
    </source>
</evidence>
<dbReference type="InterPro" id="IPR039859">
    <property type="entry name" value="PFA4/ZDH16/20/ERF2-like"/>
</dbReference>
<evidence type="ECO:0000256" key="6">
    <source>
        <dbReference type="ARBA" id="ARBA00023315"/>
    </source>
</evidence>
<dbReference type="PANTHER" id="PTHR22883">
    <property type="entry name" value="ZINC FINGER DHHC DOMAIN CONTAINING PROTEIN"/>
    <property type="match status" value="1"/>
</dbReference>
<dbReference type="EC" id="2.3.1.225" evidence="7"/>
<keyword evidence="11" id="KW-1185">Reference proteome</keyword>
<comment type="similarity">
    <text evidence="7">Belongs to the DHHC palmitoyltransferase family.</text>
</comment>
<gene>
    <name evidence="10" type="ORF">GN244_ATG12637</name>
</gene>
<dbReference type="GO" id="GO:0042729">
    <property type="term" value="C:DASH complex"/>
    <property type="evidence" value="ECO:0007669"/>
    <property type="project" value="InterPro"/>
</dbReference>
<dbReference type="Proteomes" id="UP000602510">
    <property type="component" value="Unassembled WGS sequence"/>
</dbReference>
<evidence type="ECO:0000256" key="7">
    <source>
        <dbReference type="RuleBase" id="RU079119"/>
    </source>
</evidence>
<proteinExistence type="inferred from homology"/>
<dbReference type="GO" id="GO:0072686">
    <property type="term" value="C:mitotic spindle"/>
    <property type="evidence" value="ECO:0007669"/>
    <property type="project" value="InterPro"/>
</dbReference>
<comment type="domain">
    <text evidence="7">The DHHC domain is required for palmitoyltransferase activity.</text>
</comment>
<feature type="domain" description="Palmitoyltransferase DHHC" evidence="9">
    <location>
        <begin position="160"/>
        <end position="284"/>
    </location>
</feature>
<dbReference type="Pfam" id="PF01529">
    <property type="entry name" value="DHHC"/>
    <property type="match status" value="1"/>
</dbReference>
<evidence type="ECO:0000256" key="3">
    <source>
        <dbReference type="ARBA" id="ARBA00022692"/>
    </source>
</evidence>
<dbReference type="EMBL" id="WSZM01000321">
    <property type="protein sequence ID" value="KAF4035369.1"/>
    <property type="molecule type" value="Genomic_DNA"/>
</dbReference>
<dbReference type="GO" id="GO:0016020">
    <property type="term" value="C:membrane"/>
    <property type="evidence" value="ECO:0007669"/>
    <property type="project" value="UniProtKB-SubCell"/>
</dbReference>
<name>A0A833T1J1_PHYIN</name>
<comment type="caution">
    <text evidence="10">The sequence shown here is derived from an EMBL/GenBank/DDBJ whole genome shotgun (WGS) entry which is preliminary data.</text>
</comment>
<comment type="catalytic activity">
    <reaction evidence="7">
        <text>L-cysteinyl-[protein] + hexadecanoyl-CoA = S-hexadecanoyl-L-cysteinyl-[protein] + CoA</text>
        <dbReference type="Rhea" id="RHEA:36683"/>
        <dbReference type="Rhea" id="RHEA-COMP:10131"/>
        <dbReference type="Rhea" id="RHEA-COMP:11032"/>
        <dbReference type="ChEBI" id="CHEBI:29950"/>
        <dbReference type="ChEBI" id="CHEBI:57287"/>
        <dbReference type="ChEBI" id="CHEBI:57379"/>
        <dbReference type="ChEBI" id="CHEBI:74151"/>
        <dbReference type="EC" id="2.3.1.225"/>
    </reaction>
</comment>
<dbReference type="GO" id="GO:0006612">
    <property type="term" value="P:protein targeting to membrane"/>
    <property type="evidence" value="ECO:0007669"/>
    <property type="project" value="TreeGrafter"/>
</dbReference>
<evidence type="ECO:0000256" key="2">
    <source>
        <dbReference type="ARBA" id="ARBA00022679"/>
    </source>
</evidence>
<dbReference type="InterPro" id="IPR001594">
    <property type="entry name" value="Palmitoyltrfase_DHHC"/>
</dbReference>
<evidence type="ECO:0000256" key="1">
    <source>
        <dbReference type="ARBA" id="ARBA00004141"/>
    </source>
</evidence>
<evidence type="ECO:0000313" key="11">
    <source>
        <dbReference type="Proteomes" id="UP000602510"/>
    </source>
</evidence>
<evidence type="ECO:0000256" key="4">
    <source>
        <dbReference type="ARBA" id="ARBA00022989"/>
    </source>
</evidence>
<keyword evidence="5 7" id="KW-0472">Membrane</keyword>
<dbReference type="AlphaFoldDB" id="A0A833T1J1"/>
<evidence type="ECO:0000256" key="8">
    <source>
        <dbReference type="SAM" id="MobiDB-lite"/>
    </source>
</evidence>
<dbReference type="InterPro" id="IPR013963">
    <property type="entry name" value="DASH_Dad2"/>
</dbReference>
<comment type="subcellular location">
    <subcellularLocation>
        <location evidence="1">Membrane</location>
        <topology evidence="1">Multi-pass membrane protein</topology>
    </subcellularLocation>
</comment>
<feature type="transmembrane region" description="Helical" evidence="7">
    <location>
        <begin position="204"/>
        <end position="230"/>
    </location>
</feature>
<feature type="region of interest" description="Disordered" evidence="8">
    <location>
        <begin position="312"/>
        <end position="340"/>
    </location>
</feature>
<protein>
    <recommendedName>
        <fullName evidence="7">Palmitoyltransferase</fullName>
        <ecNumber evidence="7">2.3.1.225</ecNumber>
    </recommendedName>
</protein>
<keyword evidence="4 7" id="KW-1133">Transmembrane helix</keyword>
<reference evidence="10" key="1">
    <citation type="submission" date="2020-04" db="EMBL/GenBank/DDBJ databases">
        <title>Hybrid Assembly of Korean Phytophthora infestans isolates.</title>
        <authorList>
            <person name="Prokchorchik M."/>
            <person name="Lee Y."/>
            <person name="Seo J."/>
            <person name="Cho J.-H."/>
            <person name="Park Y.-E."/>
            <person name="Jang D.-C."/>
            <person name="Im J.-S."/>
            <person name="Choi J.-G."/>
            <person name="Park H.-J."/>
            <person name="Lee G.-B."/>
            <person name="Lee Y.-G."/>
            <person name="Hong S.-Y."/>
            <person name="Cho K."/>
            <person name="Sohn K.H."/>
        </authorList>
    </citation>
    <scope>NUCLEOTIDE SEQUENCE</scope>
    <source>
        <strain evidence="10">KR_1_A1</strain>
    </source>
</reference>
<keyword evidence="2 7" id="KW-0808">Transferase</keyword>
<organism evidence="10 11">
    <name type="scientific">Phytophthora infestans</name>
    <name type="common">Potato late blight agent</name>
    <name type="synonym">Botrytis infestans</name>
    <dbReference type="NCBI Taxonomy" id="4787"/>
    <lineage>
        <taxon>Eukaryota</taxon>
        <taxon>Sar</taxon>
        <taxon>Stramenopiles</taxon>
        <taxon>Oomycota</taxon>
        <taxon>Peronosporomycetes</taxon>
        <taxon>Peronosporales</taxon>
        <taxon>Peronosporaceae</taxon>
        <taxon>Phytophthora</taxon>
    </lineage>
</organism>
<feature type="transmembrane region" description="Helical" evidence="7">
    <location>
        <begin position="127"/>
        <end position="147"/>
    </location>
</feature>
<sequence length="439" mass="47859">MAGNKDEEVEALEALRDKSAELVRFLDNINEKLLLMNEQNETSLRVLENWSSVIAISKVSSASTAAAAAGKTQAEKELRSPLQNTMRTKGFEKPFSSDQVTSWIIQLVLIGSFITFVSTLLRWDKCLAILVPNVVLVIFVITSWGICELRDPSKPKPSSFFPSILQVPPKESRYCGLCFKNSPGLDHHCTWLNTCIAESNYESFYCLVVSATCQTLLQTVIGILMCTLWQSEVKTNAAEGWDKALITLIWIHNAACMSLTSSFLLLAGFHTYLLCIGMGTYDFILENGSDGLCTRMLKCNCLRRKKTWNGKRSHVQHGDVNDPGAKGVGTRTRRGSPPASIMPANLSALSSITSQTSLDRAAAAAALELSKCSDISRSERSSPNSTEIAAAAMQPDMILSARVNVSEGIFENFDLSSPLKPKKMMSGAVVAPAAPTTTS</sequence>
<accession>A0A833T1J1</accession>
<keyword evidence="3 7" id="KW-0812">Transmembrane</keyword>
<feature type="transmembrane region" description="Helical" evidence="7">
    <location>
        <begin position="103"/>
        <end position="121"/>
    </location>
</feature>
<dbReference type="PANTHER" id="PTHR22883:SF203">
    <property type="entry name" value="PALMITOYLTRANSFERASE"/>
    <property type="match status" value="1"/>
</dbReference>
<dbReference type="GO" id="GO:0005783">
    <property type="term" value="C:endoplasmic reticulum"/>
    <property type="evidence" value="ECO:0007669"/>
    <property type="project" value="TreeGrafter"/>
</dbReference>
<dbReference type="GO" id="GO:0019706">
    <property type="term" value="F:protein-cysteine S-palmitoyltransferase activity"/>
    <property type="evidence" value="ECO:0007669"/>
    <property type="project" value="UniProtKB-EC"/>
</dbReference>